<evidence type="ECO:0000256" key="2">
    <source>
        <dbReference type="ARBA" id="ARBA00005635"/>
    </source>
</evidence>
<dbReference type="Proteomes" id="UP000807306">
    <property type="component" value="Unassembled WGS sequence"/>
</dbReference>
<proteinExistence type="inferred from homology"/>
<reference evidence="10" key="1">
    <citation type="submission" date="2020-11" db="EMBL/GenBank/DDBJ databases">
        <authorList>
            <consortium name="DOE Joint Genome Institute"/>
            <person name="Ahrendt S."/>
            <person name="Riley R."/>
            <person name="Andreopoulos W."/>
            <person name="Labutti K."/>
            <person name="Pangilinan J."/>
            <person name="Ruiz-Duenas F.J."/>
            <person name="Barrasa J.M."/>
            <person name="Sanchez-Garcia M."/>
            <person name="Camarero S."/>
            <person name="Miyauchi S."/>
            <person name="Serrano A."/>
            <person name="Linde D."/>
            <person name="Babiker R."/>
            <person name="Drula E."/>
            <person name="Ayuso-Fernandez I."/>
            <person name="Pacheco R."/>
            <person name="Padilla G."/>
            <person name="Ferreira P."/>
            <person name="Barriuso J."/>
            <person name="Kellner H."/>
            <person name="Castanera R."/>
            <person name="Alfaro M."/>
            <person name="Ramirez L."/>
            <person name="Pisabarro A.G."/>
            <person name="Kuo A."/>
            <person name="Tritt A."/>
            <person name="Lipzen A."/>
            <person name="He G."/>
            <person name="Yan M."/>
            <person name="Ng V."/>
            <person name="Cullen D."/>
            <person name="Martin F."/>
            <person name="Rosso M.-N."/>
            <person name="Henrissat B."/>
            <person name="Hibbett D."/>
            <person name="Martinez A.T."/>
            <person name="Grigoriev I.V."/>
        </authorList>
    </citation>
    <scope>NUCLEOTIDE SEQUENCE</scope>
    <source>
        <strain evidence="10">CBS 506.95</strain>
    </source>
</reference>
<feature type="region of interest" description="Disordered" evidence="9">
    <location>
        <begin position="75"/>
        <end position="107"/>
    </location>
</feature>
<dbReference type="AlphaFoldDB" id="A0A9P6ESD1"/>
<evidence type="ECO:0000256" key="1">
    <source>
        <dbReference type="ARBA" id="ARBA00004123"/>
    </source>
</evidence>
<evidence type="ECO:0000256" key="8">
    <source>
        <dbReference type="RuleBase" id="RU364140"/>
    </source>
</evidence>
<dbReference type="GO" id="GO:0003712">
    <property type="term" value="F:transcription coregulator activity"/>
    <property type="evidence" value="ECO:0007669"/>
    <property type="project" value="InterPro"/>
</dbReference>
<comment type="subcellular location">
    <subcellularLocation>
        <location evidence="1 8">Nucleus</location>
    </subcellularLocation>
</comment>
<comment type="caution">
    <text evidence="10">The sequence shown here is derived from an EMBL/GenBank/DDBJ whole genome shotgun (WGS) entry which is preliminary data.</text>
</comment>
<comment type="subunit">
    <text evidence="8">Component of the Mediator complex.</text>
</comment>
<keyword evidence="11" id="KW-1185">Reference proteome</keyword>
<evidence type="ECO:0000256" key="9">
    <source>
        <dbReference type="SAM" id="MobiDB-lite"/>
    </source>
</evidence>
<dbReference type="PANTHER" id="PTHR13114:SF7">
    <property type="entry name" value="MEDIATOR OF RNA POLYMERASE II TRANSCRIPTION SUBUNIT 17"/>
    <property type="match status" value="1"/>
</dbReference>
<dbReference type="OrthoDB" id="10251234at2759"/>
<organism evidence="10 11">
    <name type="scientific">Crepidotus variabilis</name>
    <dbReference type="NCBI Taxonomy" id="179855"/>
    <lineage>
        <taxon>Eukaryota</taxon>
        <taxon>Fungi</taxon>
        <taxon>Dikarya</taxon>
        <taxon>Basidiomycota</taxon>
        <taxon>Agaricomycotina</taxon>
        <taxon>Agaricomycetes</taxon>
        <taxon>Agaricomycetidae</taxon>
        <taxon>Agaricales</taxon>
        <taxon>Agaricineae</taxon>
        <taxon>Crepidotaceae</taxon>
        <taxon>Crepidotus</taxon>
    </lineage>
</organism>
<keyword evidence="5 8" id="KW-0804">Transcription</keyword>
<accession>A0A9P6ESD1</accession>
<dbReference type="InterPro" id="IPR019313">
    <property type="entry name" value="Mediator_Med17"/>
</dbReference>
<dbReference type="GO" id="GO:0006357">
    <property type="term" value="P:regulation of transcription by RNA polymerase II"/>
    <property type="evidence" value="ECO:0007669"/>
    <property type="project" value="InterPro"/>
</dbReference>
<evidence type="ECO:0000256" key="4">
    <source>
        <dbReference type="ARBA" id="ARBA00023015"/>
    </source>
</evidence>
<feature type="compositionally biased region" description="Basic and acidic residues" evidence="9">
    <location>
        <begin position="75"/>
        <end position="95"/>
    </location>
</feature>
<dbReference type="GO" id="GO:0016592">
    <property type="term" value="C:mediator complex"/>
    <property type="evidence" value="ECO:0007669"/>
    <property type="project" value="InterPro"/>
</dbReference>
<dbReference type="EMBL" id="MU157826">
    <property type="protein sequence ID" value="KAF9534277.1"/>
    <property type="molecule type" value="Genomic_DNA"/>
</dbReference>
<name>A0A9P6ESD1_9AGAR</name>
<protein>
    <recommendedName>
        <fullName evidence="3 8">Mediator of RNA polymerase II transcription subunit 17</fullName>
    </recommendedName>
    <alternativeName>
        <fullName evidence="7 8">Mediator complex subunit 17</fullName>
    </alternativeName>
</protein>
<sequence>MNDAPIANVDGEPAWRQLKLSLERPYKDDSGNRIGTLYDITPEGEHVYEPKQAPSARLETNLRRIFIERGSDFFEKRDDPTRTKDDNTKDPKDVEDIAENDPDVPPKPMTVEELFAMRMEIIPQLFVALGEMTQARDLLTALLSSSGGSVNAILQGQQLPPQQTTSSLSATTVSKPAPIVSVQAFDSQLTVGGKDEALRKASKLFRTAAESMERSRSRGETYWIDALRARRANWGLSPAPLPLGSATGKGADKTSKDFMISYGLEGSPTIFRSRAVASLPTVGDTSIDVVFPSHQNTRLRTSIMLTTGTSTETAVFNSPRALGSMGLDTALKNAQVEIVDQEIFSLLVTEAGNLPTASAQVSERLIVINAAQGLDLSFELISYTNTLEMTNGQHLCELIYHVLHVLLLRKHTAAVGRTLAVNTYTKLREQPLPVLHPIIDILQYQVFCERIQVELSQAVVALNEAGVPSRMSFTPVGESGARLVALISDKGAKSVGGEVIIRINDWYTLRFTMASPSTLTAHLSQATLAISSLPQLSQLLMDEIERCLLQKICNLGREICSNIGGVWFVDLDRCIARWEGCIL</sequence>
<keyword evidence="8" id="KW-0010">Activator</keyword>
<dbReference type="Pfam" id="PF10156">
    <property type="entry name" value="Med17"/>
    <property type="match status" value="1"/>
</dbReference>
<evidence type="ECO:0000256" key="6">
    <source>
        <dbReference type="ARBA" id="ARBA00023242"/>
    </source>
</evidence>
<evidence type="ECO:0000313" key="10">
    <source>
        <dbReference type="EMBL" id="KAF9534277.1"/>
    </source>
</evidence>
<evidence type="ECO:0000256" key="5">
    <source>
        <dbReference type="ARBA" id="ARBA00023163"/>
    </source>
</evidence>
<evidence type="ECO:0000256" key="3">
    <source>
        <dbReference type="ARBA" id="ARBA00019610"/>
    </source>
</evidence>
<keyword evidence="4 8" id="KW-0805">Transcription regulation</keyword>
<keyword evidence="6 8" id="KW-0539">Nucleus</keyword>
<gene>
    <name evidence="8" type="primary">MED17</name>
    <name evidence="10" type="ORF">CPB83DRAFT_756568</name>
</gene>
<dbReference type="GO" id="GO:0070847">
    <property type="term" value="C:core mediator complex"/>
    <property type="evidence" value="ECO:0007669"/>
    <property type="project" value="TreeGrafter"/>
</dbReference>
<evidence type="ECO:0000313" key="11">
    <source>
        <dbReference type="Proteomes" id="UP000807306"/>
    </source>
</evidence>
<evidence type="ECO:0000256" key="7">
    <source>
        <dbReference type="ARBA" id="ARBA00032014"/>
    </source>
</evidence>
<comment type="similarity">
    <text evidence="2 8">Belongs to the Mediator complex subunit 17 family.</text>
</comment>
<comment type="function">
    <text evidence="8">Component of the Mediator complex, a coactivator involved in the regulated transcription of nearly all RNA polymerase II-dependent genes. Mediator functions as a bridge to convey information from gene-specific regulatory proteins to the basal RNA polymerase II transcription machinery. Mediator is recruited to promoters by direct interactions with regulatory proteins and serves as a scaffold for the assembly of a functional preinitiation complex with RNA polymerase II and the general transcription factors.</text>
</comment>
<dbReference type="PANTHER" id="PTHR13114">
    <property type="entry name" value="MEDIATOR OF RNA POLYMERASE II TRANSCRIPTION SUBUNIT 17"/>
    <property type="match status" value="1"/>
</dbReference>